<organism evidence="2 3">
    <name type="scientific">Ruficoccus amylovorans</name>
    <dbReference type="NCBI Taxonomy" id="1804625"/>
    <lineage>
        <taxon>Bacteria</taxon>
        <taxon>Pseudomonadati</taxon>
        <taxon>Verrucomicrobiota</taxon>
        <taxon>Opitutia</taxon>
        <taxon>Puniceicoccales</taxon>
        <taxon>Cerasicoccaceae</taxon>
        <taxon>Ruficoccus</taxon>
    </lineage>
</organism>
<dbReference type="RefSeq" id="WP_185675111.1">
    <property type="nucleotide sequence ID" value="NZ_JACHVB010000020.1"/>
</dbReference>
<evidence type="ECO:0000313" key="2">
    <source>
        <dbReference type="EMBL" id="MBC2594129.1"/>
    </source>
</evidence>
<accession>A0A842HD55</accession>
<dbReference type="SUPFAM" id="SSF48371">
    <property type="entry name" value="ARM repeat"/>
    <property type="match status" value="1"/>
</dbReference>
<reference evidence="2 3" key="1">
    <citation type="submission" date="2020-07" db="EMBL/GenBank/DDBJ databases">
        <authorList>
            <person name="Feng X."/>
        </authorList>
    </citation>
    <scope>NUCLEOTIDE SEQUENCE [LARGE SCALE GENOMIC DNA]</scope>
    <source>
        <strain evidence="2 3">JCM31066</strain>
    </source>
</reference>
<dbReference type="EMBL" id="JACHVB010000020">
    <property type="protein sequence ID" value="MBC2594129.1"/>
    <property type="molecule type" value="Genomic_DNA"/>
</dbReference>
<proteinExistence type="predicted"/>
<evidence type="ECO:0008006" key="4">
    <source>
        <dbReference type="Google" id="ProtNLM"/>
    </source>
</evidence>
<sequence length="556" mass="59937">MDAPQNIPELLGLIRQEGPEAVARRFRKPPISSQLLRELSLENPPLAAWIFLTTYALTPSSLLEDIGAHAADYEPAVLVPLAQNPRTPPGTLLQLLQHPDEEVRAAVAVNANLPAHAAEGLLEEKNPVVWRHMAANPALKFRAQAIIAARGDAAARLELVQNKNLHPDLLVALSGDPSPLVRHTLVATAAADDEVLQFWADSDREDIQFALMTRSSLPEDCWHSLLMSPHRRVRQAVCASRQPDEVDLLFLSRSEDKEDRLFVAACEDIPAGLQHKLVQDEETDLCVALAQNPAIWPEVAEFIVTSECVPACLAMLQNPAMPEGLFLELGWLNQPEVTAALATHEGTPQEVLEYLTNEQFSAVALAHMAIARRPAPWLRGELANALARHELPSLRALAATSLKLSESARNRLRDDPAPRVRTLAYEFLPAPEARAVGATVDAIRRCLEELDALIRGDLPGVADSVEHASEASAATDDSAVDASDVSVACQNGHAVDEEQPAGAASSELSPGSEKESTSRPVKDVPPAASDSIDDSPSAGTDSTAASMAEPETVRPF</sequence>
<dbReference type="Proteomes" id="UP000546464">
    <property type="component" value="Unassembled WGS sequence"/>
</dbReference>
<dbReference type="Gene3D" id="1.25.10.10">
    <property type="entry name" value="Leucine-rich Repeat Variant"/>
    <property type="match status" value="1"/>
</dbReference>
<dbReference type="InterPro" id="IPR016024">
    <property type="entry name" value="ARM-type_fold"/>
</dbReference>
<evidence type="ECO:0000256" key="1">
    <source>
        <dbReference type="SAM" id="MobiDB-lite"/>
    </source>
</evidence>
<feature type="compositionally biased region" description="Low complexity" evidence="1">
    <location>
        <begin position="525"/>
        <end position="538"/>
    </location>
</feature>
<feature type="region of interest" description="Disordered" evidence="1">
    <location>
        <begin position="496"/>
        <end position="556"/>
    </location>
</feature>
<gene>
    <name evidence="2" type="ORF">H5P28_07620</name>
</gene>
<feature type="compositionally biased region" description="Basic and acidic residues" evidence="1">
    <location>
        <begin position="512"/>
        <end position="522"/>
    </location>
</feature>
<keyword evidence="3" id="KW-1185">Reference proteome</keyword>
<dbReference type="AlphaFoldDB" id="A0A842HD55"/>
<protein>
    <recommendedName>
        <fullName evidence="4">Leucine rich repeat variant</fullName>
    </recommendedName>
</protein>
<dbReference type="InterPro" id="IPR011989">
    <property type="entry name" value="ARM-like"/>
</dbReference>
<comment type="caution">
    <text evidence="2">The sequence shown here is derived from an EMBL/GenBank/DDBJ whole genome shotgun (WGS) entry which is preliminary data.</text>
</comment>
<name>A0A842HD55_9BACT</name>
<evidence type="ECO:0000313" key="3">
    <source>
        <dbReference type="Proteomes" id="UP000546464"/>
    </source>
</evidence>